<dbReference type="EMBL" id="KZ613938">
    <property type="protein sequence ID" value="PMD47946.1"/>
    <property type="molecule type" value="Genomic_DNA"/>
</dbReference>
<dbReference type="AlphaFoldDB" id="A0A2J6SB19"/>
<organism evidence="2 3">
    <name type="scientific">Hyaloscypha variabilis (strain UAMH 11265 / GT02V1 / F)</name>
    <name type="common">Meliniomyces variabilis</name>
    <dbReference type="NCBI Taxonomy" id="1149755"/>
    <lineage>
        <taxon>Eukaryota</taxon>
        <taxon>Fungi</taxon>
        <taxon>Dikarya</taxon>
        <taxon>Ascomycota</taxon>
        <taxon>Pezizomycotina</taxon>
        <taxon>Leotiomycetes</taxon>
        <taxon>Helotiales</taxon>
        <taxon>Hyaloscyphaceae</taxon>
        <taxon>Hyaloscypha</taxon>
        <taxon>Hyaloscypha variabilis</taxon>
    </lineage>
</organism>
<protein>
    <submittedName>
        <fullName evidence="2">HET-domain-containing protein</fullName>
    </submittedName>
</protein>
<reference evidence="2 3" key="1">
    <citation type="submission" date="2016-04" db="EMBL/GenBank/DDBJ databases">
        <title>A degradative enzymes factory behind the ericoid mycorrhizal symbiosis.</title>
        <authorList>
            <consortium name="DOE Joint Genome Institute"/>
            <person name="Martino E."/>
            <person name="Morin E."/>
            <person name="Grelet G."/>
            <person name="Kuo A."/>
            <person name="Kohler A."/>
            <person name="Daghino S."/>
            <person name="Barry K."/>
            <person name="Choi C."/>
            <person name="Cichocki N."/>
            <person name="Clum A."/>
            <person name="Copeland A."/>
            <person name="Hainaut M."/>
            <person name="Haridas S."/>
            <person name="Labutti K."/>
            <person name="Lindquist E."/>
            <person name="Lipzen A."/>
            <person name="Khouja H.-R."/>
            <person name="Murat C."/>
            <person name="Ohm R."/>
            <person name="Olson A."/>
            <person name="Spatafora J."/>
            <person name="Veneault-Fourrey C."/>
            <person name="Henrissat B."/>
            <person name="Grigoriev I."/>
            <person name="Martin F."/>
            <person name="Perotto S."/>
        </authorList>
    </citation>
    <scope>NUCLEOTIDE SEQUENCE [LARGE SCALE GENOMIC DNA]</scope>
    <source>
        <strain evidence="2 3">F</strain>
    </source>
</reference>
<dbReference type="Pfam" id="PF06985">
    <property type="entry name" value="HET"/>
    <property type="match status" value="1"/>
</dbReference>
<evidence type="ECO:0000259" key="1">
    <source>
        <dbReference type="Pfam" id="PF06985"/>
    </source>
</evidence>
<dbReference type="InterPro" id="IPR052895">
    <property type="entry name" value="HetReg/Transcr_Mod"/>
</dbReference>
<dbReference type="Pfam" id="PF26639">
    <property type="entry name" value="Het-6_barrel"/>
    <property type="match status" value="1"/>
</dbReference>
<accession>A0A2J6SB19</accession>
<dbReference type="OrthoDB" id="2157530at2759"/>
<dbReference type="PANTHER" id="PTHR24148:SF64">
    <property type="entry name" value="HETEROKARYON INCOMPATIBILITY DOMAIN-CONTAINING PROTEIN"/>
    <property type="match status" value="1"/>
</dbReference>
<evidence type="ECO:0000313" key="3">
    <source>
        <dbReference type="Proteomes" id="UP000235786"/>
    </source>
</evidence>
<name>A0A2J6SB19_HYAVF</name>
<sequence length="582" mass="66057">MYTYQPLEYPRSIRLVKLYPARCRTDTVVCDLIHVSLENCLPFEALSYTWGDASVKHTISCSKEQLETATNLLSALQHLRQLDSTRLIWIDAICINQHDLDERTQQVQLMREIYHKAEEVLVWLGPEIPDSPRCFQLVPKLASAWEERDEVRQEGQQSQGVLTVHEAKQLGLPELDDPIWQTLKRILHSPWFDRVWIIQEVAVAKRVTVICGDETVIWEDLVESSLLISEGGIYGDIEGSGTGNIATIDGFRIQVRDGEEFDLFVLMRLSRPSLATNPQDKVYALLGITEEHDRDVIRPDYKIPVRDLYCRIARYFIERDQKLDVLCQAGYGRSIPDLPSWAPDWSVPVSADDQDLVDVSHPGYWLDTEKYPALIRLSDNPDHLIARGKIVDIISGMGTVFEAQSLTEDTQTAQQRITSVIREWERLILGMQTYPTGEAVIEAYWRTLIAGADKENEEAPVEFGNSFARWYNQFDSTAFDLSELHHRTSSTSEEAAKIYGSCVQETCRGRRLFTTTMGYMGVGVKGGLQGDHIAILSGSIFPCLVRSKGDCFTFVGECYIHGLDLNKIMADGDLEFQDLILQ</sequence>
<keyword evidence="3" id="KW-1185">Reference proteome</keyword>
<evidence type="ECO:0000313" key="2">
    <source>
        <dbReference type="EMBL" id="PMD47946.1"/>
    </source>
</evidence>
<dbReference type="PANTHER" id="PTHR24148">
    <property type="entry name" value="ANKYRIN REPEAT DOMAIN-CONTAINING PROTEIN 39 HOMOLOG-RELATED"/>
    <property type="match status" value="1"/>
</dbReference>
<feature type="domain" description="Heterokaryon incompatibility" evidence="1">
    <location>
        <begin position="43"/>
        <end position="200"/>
    </location>
</feature>
<proteinExistence type="predicted"/>
<dbReference type="STRING" id="1149755.A0A2J6SB19"/>
<dbReference type="InterPro" id="IPR010730">
    <property type="entry name" value="HET"/>
</dbReference>
<gene>
    <name evidence="2" type="ORF">L207DRAFT_628500</name>
</gene>
<dbReference type="Proteomes" id="UP000235786">
    <property type="component" value="Unassembled WGS sequence"/>
</dbReference>